<proteinExistence type="inferred from homology"/>
<dbReference type="InterPro" id="IPR036388">
    <property type="entry name" value="WH-like_DNA-bd_sf"/>
</dbReference>
<evidence type="ECO:0000256" key="2">
    <source>
        <dbReference type="SAM" id="MobiDB-lite"/>
    </source>
</evidence>
<organism evidence="5 6">
    <name type="scientific">Bacillus pumilus</name>
    <name type="common">Bacillus mesentericus</name>
    <dbReference type="NCBI Taxonomy" id="1408"/>
    <lineage>
        <taxon>Bacteria</taxon>
        <taxon>Bacillati</taxon>
        <taxon>Bacillota</taxon>
        <taxon>Bacilli</taxon>
        <taxon>Bacillales</taxon>
        <taxon>Bacillaceae</taxon>
        <taxon>Bacillus</taxon>
    </lineage>
</organism>
<evidence type="ECO:0000259" key="4">
    <source>
        <dbReference type="Pfam" id="PF21984"/>
    </source>
</evidence>
<dbReference type="PANTHER" id="PTHR37293:SF6">
    <property type="entry name" value="DNA REPLICATION PROTEIN DNAD"/>
    <property type="match status" value="1"/>
</dbReference>
<dbReference type="InterPro" id="IPR053843">
    <property type="entry name" value="DnaD_N"/>
</dbReference>
<dbReference type="Pfam" id="PF21984">
    <property type="entry name" value="DnaD_N"/>
    <property type="match status" value="1"/>
</dbReference>
<gene>
    <name evidence="5" type="ORF">B4127_2463</name>
</gene>
<dbReference type="Proteomes" id="UP000031978">
    <property type="component" value="Unassembled WGS sequence"/>
</dbReference>
<dbReference type="SUPFAM" id="SSF158499">
    <property type="entry name" value="DnaD domain-like"/>
    <property type="match status" value="1"/>
</dbReference>
<dbReference type="NCBIfam" id="TIGR01446">
    <property type="entry name" value="DnaD_dom"/>
    <property type="match status" value="1"/>
</dbReference>
<dbReference type="SUPFAM" id="SSF46785">
    <property type="entry name" value="Winged helix' DNA-binding domain"/>
    <property type="match status" value="1"/>
</dbReference>
<dbReference type="InterPro" id="IPR034829">
    <property type="entry name" value="DnaD-like_sf"/>
</dbReference>
<name>A0AB34QTQ5_BACPU</name>
<evidence type="ECO:0000313" key="6">
    <source>
        <dbReference type="Proteomes" id="UP000031978"/>
    </source>
</evidence>
<dbReference type="AlphaFoldDB" id="A0AB34QTQ5"/>
<dbReference type="InterPro" id="IPR053162">
    <property type="entry name" value="DnaD"/>
</dbReference>
<dbReference type="Pfam" id="PF07261">
    <property type="entry name" value="DnaB_2"/>
    <property type="match status" value="1"/>
</dbReference>
<reference evidence="5 6" key="1">
    <citation type="submission" date="2014-12" db="EMBL/GenBank/DDBJ databases">
        <title>Draft Genome Sequences of Five Spore-Forming Food Isolates of Bacillus pumilus.</title>
        <authorList>
            <person name="de Jong A."/>
            <person name="van Heel A.J."/>
            <person name="Montalban-Lopez M."/>
            <person name="Krawczyk A.O."/>
            <person name="Berendsen E.M."/>
            <person name="Wells-Bennik M."/>
            <person name="Kuipers O.P."/>
        </authorList>
    </citation>
    <scope>NUCLEOTIDE SEQUENCE [LARGE SCALE GENOMIC DNA]</scope>
    <source>
        <strain evidence="5 6">B4127</strain>
    </source>
</reference>
<evidence type="ECO:0000259" key="3">
    <source>
        <dbReference type="Pfam" id="PF07261"/>
    </source>
</evidence>
<accession>A0AB34QTQ5</accession>
<sequence>MNRQQFINMQQMGLTSLPNLLIAHYEQLGLNESQMMVMLKIKMNEEQGVFFQTFEELSHGMTISAEECAYMVQHLIQKGFVSIQPFEDGSGIQHDRYSVEPLWGVLYDFLEAKQAKEGQKLHVQAEKSLYALFEDEFGRPLSPLEGETLSIWMDQDHHDAEMIRLALREAVLSGKLNFRYIDRILFEWKKKGLKTAEEAKEHSQHFRSQQKTPPSKEETSTYKRQVPFYNWLEQ</sequence>
<feature type="domain" description="DnaB/C C-terminal" evidence="3">
    <location>
        <begin position="131"/>
        <end position="202"/>
    </location>
</feature>
<dbReference type="Gene3D" id="1.10.10.10">
    <property type="entry name" value="Winged helix-like DNA-binding domain superfamily/Winged helix DNA-binding domain"/>
    <property type="match status" value="1"/>
</dbReference>
<dbReference type="InterPro" id="IPR006343">
    <property type="entry name" value="DnaB/C_C"/>
</dbReference>
<feature type="region of interest" description="Disordered" evidence="2">
    <location>
        <begin position="199"/>
        <end position="223"/>
    </location>
</feature>
<protein>
    <recommendedName>
        <fullName evidence="7">DNA replication protein DnaD</fullName>
    </recommendedName>
</protein>
<evidence type="ECO:0008006" key="7">
    <source>
        <dbReference type="Google" id="ProtNLM"/>
    </source>
</evidence>
<dbReference type="EMBL" id="JXCL01000029">
    <property type="protein sequence ID" value="KIL17198.1"/>
    <property type="molecule type" value="Genomic_DNA"/>
</dbReference>
<dbReference type="InterPro" id="IPR036390">
    <property type="entry name" value="WH_DNA-bd_sf"/>
</dbReference>
<dbReference type="RefSeq" id="WP_044141129.1">
    <property type="nucleotide sequence ID" value="NZ_JBFPGO010000001.1"/>
</dbReference>
<comment type="caution">
    <text evidence="5">The sequence shown here is derived from an EMBL/GenBank/DDBJ whole genome shotgun (WGS) entry which is preliminary data.</text>
</comment>
<feature type="domain" description="DnaD N-terminal" evidence="4">
    <location>
        <begin position="18"/>
        <end position="116"/>
    </location>
</feature>
<evidence type="ECO:0000256" key="1">
    <source>
        <dbReference type="ARBA" id="ARBA00093462"/>
    </source>
</evidence>
<comment type="similarity">
    <text evidence="1">Belongs to the DnaB/DnaD family.</text>
</comment>
<dbReference type="Gene3D" id="1.10.10.630">
    <property type="entry name" value="DnaD domain-like"/>
    <property type="match status" value="1"/>
</dbReference>
<dbReference type="PANTHER" id="PTHR37293">
    <property type="entry name" value="PHAGE REPLICATION PROTEIN-RELATED"/>
    <property type="match status" value="1"/>
</dbReference>
<evidence type="ECO:0000313" key="5">
    <source>
        <dbReference type="EMBL" id="KIL17198.1"/>
    </source>
</evidence>